<protein>
    <recommendedName>
        <fullName evidence="3">Outer membrane lipoprotein BamD-like domain-containing protein</fullName>
    </recommendedName>
</protein>
<dbReference type="EMBL" id="LJUJ01000017">
    <property type="protein sequence ID" value="KPK63185.1"/>
    <property type="molecule type" value="Genomic_DNA"/>
</dbReference>
<name>A0A0S8FSB3_UNCW3</name>
<evidence type="ECO:0000313" key="2">
    <source>
        <dbReference type="Proteomes" id="UP000051373"/>
    </source>
</evidence>
<dbReference type="AlphaFoldDB" id="A0A0S8FSB3"/>
<organism evidence="1 2">
    <name type="scientific">candidate division WOR_3 bacterium SM23_42</name>
    <dbReference type="NCBI Taxonomy" id="1703779"/>
    <lineage>
        <taxon>Bacteria</taxon>
        <taxon>Bacteria division WOR-3</taxon>
    </lineage>
</organism>
<gene>
    <name evidence="1" type="ORF">AMJ83_08050</name>
</gene>
<evidence type="ECO:0000313" key="1">
    <source>
        <dbReference type="EMBL" id="KPK63185.1"/>
    </source>
</evidence>
<accession>A0A0S8FSB3</accession>
<proteinExistence type="predicted"/>
<sequence>MIHALIILILSANAGVVIVDNVWFYGNDHKMRILTTGDMVEIVEHINETVRVEYDSATGELNRNVLIDLNEEIAEDEQFVFARGYFDEGEYVKSARLLDIFTKYFDDSKYLSEALYYLGQSYEALALKGQSDSLPGFSFNDKIEQAYYNGDVYKILVNAFPDSPFASKAEYRLINIFRLGHLPWLDSVELIQQELTMWDEFCSKYQNTDEYPLGLSEKGHLNRVLFEITNETNYKEEAIVIFTEITTKYPNTVHAAYSNVHLFEIERGEKIYKY</sequence>
<dbReference type="Proteomes" id="UP000051373">
    <property type="component" value="Unassembled WGS sequence"/>
</dbReference>
<comment type="caution">
    <text evidence="1">The sequence shown here is derived from an EMBL/GenBank/DDBJ whole genome shotgun (WGS) entry which is preliminary data.</text>
</comment>
<dbReference type="InterPro" id="IPR011990">
    <property type="entry name" value="TPR-like_helical_dom_sf"/>
</dbReference>
<evidence type="ECO:0008006" key="3">
    <source>
        <dbReference type="Google" id="ProtNLM"/>
    </source>
</evidence>
<dbReference type="Gene3D" id="1.25.40.10">
    <property type="entry name" value="Tetratricopeptide repeat domain"/>
    <property type="match status" value="1"/>
</dbReference>
<reference evidence="1 2" key="1">
    <citation type="journal article" date="2015" name="Microbiome">
        <title>Genomic resolution of linkages in carbon, nitrogen, and sulfur cycling among widespread estuary sediment bacteria.</title>
        <authorList>
            <person name="Baker B.J."/>
            <person name="Lazar C.S."/>
            <person name="Teske A.P."/>
            <person name="Dick G.J."/>
        </authorList>
    </citation>
    <scope>NUCLEOTIDE SEQUENCE [LARGE SCALE GENOMIC DNA]</scope>
    <source>
        <strain evidence="1">SM23_42</strain>
    </source>
</reference>